<protein>
    <submittedName>
        <fullName evidence="3">Acetyl-CoA synthetase-like protein</fullName>
    </submittedName>
</protein>
<dbReference type="Proteomes" id="UP000076532">
    <property type="component" value="Unassembled WGS sequence"/>
</dbReference>
<feature type="domain" description="AMP-dependent synthetase/ligase" evidence="1">
    <location>
        <begin position="10"/>
        <end position="229"/>
    </location>
</feature>
<dbReference type="EMBL" id="KV417490">
    <property type="protein sequence ID" value="KZP31130.1"/>
    <property type="molecule type" value="Genomic_DNA"/>
</dbReference>
<keyword evidence="4" id="KW-1185">Reference proteome</keyword>
<dbReference type="SUPFAM" id="SSF56801">
    <property type="entry name" value="Acetyl-CoA synthetase-like"/>
    <property type="match status" value="1"/>
</dbReference>
<evidence type="ECO:0000259" key="2">
    <source>
        <dbReference type="Pfam" id="PF13193"/>
    </source>
</evidence>
<evidence type="ECO:0000259" key="1">
    <source>
        <dbReference type="Pfam" id="PF00501"/>
    </source>
</evidence>
<dbReference type="PROSITE" id="PS00455">
    <property type="entry name" value="AMP_BINDING"/>
    <property type="match status" value="1"/>
</dbReference>
<dbReference type="Gene3D" id="2.30.38.10">
    <property type="entry name" value="Luciferase, Domain 3"/>
    <property type="match status" value="1"/>
</dbReference>
<dbReference type="OrthoDB" id="6509636at2759"/>
<dbReference type="InterPro" id="IPR000873">
    <property type="entry name" value="AMP-dep_synth/lig_dom"/>
</dbReference>
<name>A0A166TYQ7_9AGAM</name>
<dbReference type="Gene3D" id="3.30.300.30">
    <property type="match status" value="1"/>
</dbReference>
<sequence>MHAGEAKTKIGFYCFSSGTTGRPKAVAISHYALVANVIQAACMTRLGDPTLPEEDRRYRAGDIASGILPLFHIYGLVVNLHQMLFSGMSVVLMPKFAFEPFLASIVSHRITHLMLVPPMIVLLCKHPASTKYDLSSVRAVWSGAAPLTSEIVQRLAARLPGAMIGQGYGMTETATTVSSMRLGQKVTTGGAGALIPGVRARVIKADGSLAKVGETGELVVTGPSMALRYANNAEASRDTFVDGWVRTGDEVRFDETGELWIVDRLKELIKVRGFQVAPAELEGHLLDHPLVTDACVVPIPHEYSGEVPLAFVVPHPSVAQKIKADPKHAEEVKLQLAQHVKDAKTRYKWLEGGVEFIDEIPKTTSGKLLRRVLRDRAREMRKVPAVKL</sequence>
<proteinExistence type="predicted"/>
<organism evidence="3 4">
    <name type="scientific">Athelia psychrophila</name>
    <dbReference type="NCBI Taxonomy" id="1759441"/>
    <lineage>
        <taxon>Eukaryota</taxon>
        <taxon>Fungi</taxon>
        <taxon>Dikarya</taxon>
        <taxon>Basidiomycota</taxon>
        <taxon>Agaricomycotina</taxon>
        <taxon>Agaricomycetes</taxon>
        <taxon>Agaricomycetidae</taxon>
        <taxon>Atheliales</taxon>
        <taxon>Atheliaceae</taxon>
        <taxon>Athelia</taxon>
    </lineage>
</organism>
<dbReference type="Pfam" id="PF13193">
    <property type="entry name" value="AMP-binding_C"/>
    <property type="match status" value="1"/>
</dbReference>
<reference evidence="3 4" key="1">
    <citation type="journal article" date="2016" name="Mol. Biol. Evol.">
        <title>Comparative Genomics of Early-Diverging Mushroom-Forming Fungi Provides Insights into the Origins of Lignocellulose Decay Capabilities.</title>
        <authorList>
            <person name="Nagy L.G."/>
            <person name="Riley R."/>
            <person name="Tritt A."/>
            <person name="Adam C."/>
            <person name="Daum C."/>
            <person name="Floudas D."/>
            <person name="Sun H."/>
            <person name="Yadav J.S."/>
            <person name="Pangilinan J."/>
            <person name="Larsson K.H."/>
            <person name="Matsuura K."/>
            <person name="Barry K."/>
            <person name="Labutti K."/>
            <person name="Kuo R."/>
            <person name="Ohm R.A."/>
            <person name="Bhattacharya S.S."/>
            <person name="Shirouzu T."/>
            <person name="Yoshinaga Y."/>
            <person name="Martin F.M."/>
            <person name="Grigoriev I.V."/>
            <person name="Hibbett D.S."/>
        </authorList>
    </citation>
    <scope>NUCLEOTIDE SEQUENCE [LARGE SCALE GENOMIC DNA]</scope>
    <source>
        <strain evidence="3 4">CBS 109695</strain>
    </source>
</reference>
<dbReference type="AlphaFoldDB" id="A0A166TYQ7"/>
<accession>A0A166TYQ7</accession>
<dbReference type="Gene3D" id="3.40.50.980">
    <property type="match status" value="2"/>
</dbReference>
<dbReference type="Pfam" id="PF00501">
    <property type="entry name" value="AMP-binding"/>
    <property type="match status" value="1"/>
</dbReference>
<evidence type="ECO:0000313" key="4">
    <source>
        <dbReference type="Proteomes" id="UP000076532"/>
    </source>
</evidence>
<dbReference type="InterPro" id="IPR020845">
    <property type="entry name" value="AMP-binding_CS"/>
</dbReference>
<gene>
    <name evidence="3" type="ORF">FIBSPDRAFT_849634</name>
</gene>
<dbReference type="STRING" id="436010.A0A166TYQ7"/>
<dbReference type="InterPro" id="IPR045851">
    <property type="entry name" value="AMP-bd_C_sf"/>
</dbReference>
<evidence type="ECO:0000313" key="3">
    <source>
        <dbReference type="EMBL" id="KZP31130.1"/>
    </source>
</evidence>
<dbReference type="PANTHER" id="PTHR24096">
    <property type="entry name" value="LONG-CHAIN-FATTY-ACID--COA LIGASE"/>
    <property type="match status" value="1"/>
</dbReference>
<dbReference type="GO" id="GO:0016405">
    <property type="term" value="F:CoA-ligase activity"/>
    <property type="evidence" value="ECO:0007669"/>
    <property type="project" value="TreeGrafter"/>
</dbReference>
<feature type="domain" description="AMP-binding enzyme C-terminal" evidence="2">
    <location>
        <begin position="280"/>
        <end position="367"/>
    </location>
</feature>
<dbReference type="PANTHER" id="PTHR24096:SF422">
    <property type="entry name" value="BCDNA.GH02901"/>
    <property type="match status" value="1"/>
</dbReference>
<dbReference type="InterPro" id="IPR025110">
    <property type="entry name" value="AMP-bd_C"/>
</dbReference>